<keyword evidence="9 10" id="KW-0472">Membrane</keyword>
<evidence type="ECO:0000256" key="1">
    <source>
        <dbReference type="ARBA" id="ARBA00004377"/>
    </source>
</evidence>
<dbReference type="Gene3D" id="3.30.1360.100">
    <property type="entry name" value="General secretion pathway protein M, EpsM"/>
    <property type="match status" value="1"/>
</dbReference>
<evidence type="ECO:0000256" key="8">
    <source>
        <dbReference type="ARBA" id="ARBA00022989"/>
    </source>
</evidence>
<evidence type="ECO:0000313" key="11">
    <source>
        <dbReference type="EMBL" id="MFC5440340.1"/>
    </source>
</evidence>
<dbReference type="RefSeq" id="WP_056078066.1">
    <property type="nucleotide sequence ID" value="NZ_JALBWS010000013.1"/>
</dbReference>
<keyword evidence="3" id="KW-0813">Transport</keyword>
<comment type="caution">
    <text evidence="11">The sequence shown here is derived from an EMBL/GenBank/DDBJ whole genome shotgun (WGS) entry which is preliminary data.</text>
</comment>
<keyword evidence="4" id="KW-1003">Cell membrane</keyword>
<accession>A0ABW0JXQ2</accession>
<name>A0ABW0JXQ2_9GAMM</name>
<keyword evidence="8 10" id="KW-1133">Transmembrane helix</keyword>
<evidence type="ECO:0000256" key="2">
    <source>
        <dbReference type="ARBA" id="ARBA00010637"/>
    </source>
</evidence>
<dbReference type="SUPFAM" id="SSF103054">
    <property type="entry name" value="General secretion pathway protein M, EpsM"/>
    <property type="match status" value="1"/>
</dbReference>
<evidence type="ECO:0000256" key="10">
    <source>
        <dbReference type="SAM" id="Phobius"/>
    </source>
</evidence>
<evidence type="ECO:0000256" key="9">
    <source>
        <dbReference type="ARBA" id="ARBA00023136"/>
    </source>
</evidence>
<sequence>MKKLTWKPVLGVWWASRSPSERQLMVAVALCLGLLMYGWLLLSTTQARAKLLPAVVRLQAQAGRQDRQAAEITRLRAAPASASTTADLRQLVQRQVGASGLGQSLASMEQMDADHVKLVFGHVAFARWLAWADDMRTQHLRFSRVRIESQDTPGQVSVSATVERSHR</sequence>
<evidence type="ECO:0000256" key="7">
    <source>
        <dbReference type="ARBA" id="ARBA00022927"/>
    </source>
</evidence>
<evidence type="ECO:0000256" key="6">
    <source>
        <dbReference type="ARBA" id="ARBA00022692"/>
    </source>
</evidence>
<evidence type="ECO:0000256" key="4">
    <source>
        <dbReference type="ARBA" id="ARBA00022475"/>
    </source>
</evidence>
<proteinExistence type="inferred from homology"/>
<keyword evidence="6 10" id="KW-0812">Transmembrane</keyword>
<dbReference type="Proteomes" id="UP001596018">
    <property type="component" value="Unassembled WGS sequence"/>
</dbReference>
<feature type="transmembrane region" description="Helical" evidence="10">
    <location>
        <begin position="24"/>
        <end position="42"/>
    </location>
</feature>
<dbReference type="EMBL" id="JBHSMM010000002">
    <property type="protein sequence ID" value="MFC5440340.1"/>
    <property type="molecule type" value="Genomic_DNA"/>
</dbReference>
<comment type="similarity">
    <text evidence="2">Belongs to the GSP M family.</text>
</comment>
<dbReference type="InterPro" id="IPR023229">
    <property type="entry name" value="T2SS_M_periplasmic_sf"/>
</dbReference>
<protein>
    <submittedName>
        <fullName evidence="11">Type II secretion system protein GspM</fullName>
    </submittedName>
</protein>
<keyword evidence="7" id="KW-0653">Protein transport</keyword>
<comment type="subcellular location">
    <subcellularLocation>
        <location evidence="1">Cell inner membrane</location>
        <topology evidence="1">Single-pass membrane protein</topology>
    </subcellularLocation>
</comment>
<evidence type="ECO:0000256" key="5">
    <source>
        <dbReference type="ARBA" id="ARBA00022519"/>
    </source>
</evidence>
<organism evidence="11 12">
    <name type="scientific">Rhodanobacter ginsenosidimutans</name>
    <dbReference type="NCBI Taxonomy" id="490571"/>
    <lineage>
        <taxon>Bacteria</taxon>
        <taxon>Pseudomonadati</taxon>
        <taxon>Pseudomonadota</taxon>
        <taxon>Gammaproteobacteria</taxon>
        <taxon>Lysobacterales</taxon>
        <taxon>Rhodanobacteraceae</taxon>
        <taxon>Rhodanobacter</taxon>
    </lineage>
</organism>
<evidence type="ECO:0000256" key="3">
    <source>
        <dbReference type="ARBA" id="ARBA00022448"/>
    </source>
</evidence>
<evidence type="ECO:0000313" key="12">
    <source>
        <dbReference type="Proteomes" id="UP001596018"/>
    </source>
</evidence>
<keyword evidence="12" id="KW-1185">Reference proteome</keyword>
<reference evidence="12" key="1">
    <citation type="journal article" date="2019" name="Int. J. Syst. Evol. Microbiol.">
        <title>The Global Catalogue of Microorganisms (GCM) 10K type strain sequencing project: providing services to taxonomists for standard genome sequencing and annotation.</title>
        <authorList>
            <consortium name="The Broad Institute Genomics Platform"/>
            <consortium name="The Broad Institute Genome Sequencing Center for Infectious Disease"/>
            <person name="Wu L."/>
            <person name="Ma J."/>
        </authorList>
    </citation>
    <scope>NUCLEOTIDE SEQUENCE [LARGE SCALE GENOMIC DNA]</scope>
    <source>
        <strain evidence="12">KACC 12822</strain>
    </source>
</reference>
<dbReference type="Pfam" id="PF04612">
    <property type="entry name" value="T2SSM"/>
    <property type="match status" value="1"/>
</dbReference>
<gene>
    <name evidence="11" type="primary">gspM</name>
    <name evidence="11" type="ORF">ACFPK0_09975</name>
</gene>
<dbReference type="InterPro" id="IPR007690">
    <property type="entry name" value="T2SS_GspM"/>
</dbReference>
<keyword evidence="5" id="KW-0997">Cell inner membrane</keyword>